<evidence type="ECO:0000256" key="1">
    <source>
        <dbReference type="ARBA" id="ARBA00022441"/>
    </source>
</evidence>
<dbReference type="SUPFAM" id="SSF54695">
    <property type="entry name" value="POZ domain"/>
    <property type="match status" value="1"/>
</dbReference>
<dbReference type="SMART" id="SM00225">
    <property type="entry name" value="BTB"/>
    <property type="match status" value="1"/>
</dbReference>
<keyword evidence="2" id="KW-0677">Repeat</keyword>
<protein>
    <submittedName>
        <fullName evidence="4">KLHL6-like protein</fullName>
    </submittedName>
</protein>
<evidence type="ECO:0000313" key="4">
    <source>
        <dbReference type="EMBL" id="WAQ97157.1"/>
    </source>
</evidence>
<dbReference type="PROSITE" id="PS50097">
    <property type="entry name" value="BTB"/>
    <property type="match status" value="1"/>
</dbReference>
<dbReference type="SMART" id="SM00875">
    <property type="entry name" value="BACK"/>
    <property type="match status" value="1"/>
</dbReference>
<keyword evidence="1" id="KW-0880">Kelch repeat</keyword>
<sequence>MENKFIERYLQCLSTGVREVWQDGSFSDVEVKVTGRTYSCHRIILASLSQYFQAMFRSGMKESLAGCVEIHSMEAGIFEAVLRFMYTGDNVVQRDNVESLLQAAVMLQIPSLEDICESFLKKQIGPENCLGIWRLASSLNCFSLAKKCWTYILEFFSAVLISDEFHQISADNLIEIINDDDLNTPSEEAVCDAVLKWVDFDPNNRRQELGKLFRNVRFPLICVKYVKELRKKDIVLDSEECNDMLKDVFLYLTSESDDPESELPNYLSEMSRKCHHRQEEMMCIVGTRSRHPNPQATEIKCFSFRRDAEYSLAALPEEPGACFGITKCRDDVYVSGGYHGGDLVLKYKSSDNRWQHCTPMLEGRWGHSMVEVNGCIYAIGGSTRVPQTLSSIECYDPKLNQWKIVGGLVIPVSFMPTAAIGNRIYIFGGKMMDRTLSTKLQCFDTVTKHCFILDEMPLVSSTASRVAVIENTVYIFYRHGDIMEFKEGGRTTVVGNMPHFDHYGVVPQEGQILIVGCQSNQYSTVMFNPSTREMAPYCRTVKAALCNFYCLPITMSRQHMSSNTDQQSHT</sequence>
<dbReference type="Gene3D" id="1.25.40.420">
    <property type="match status" value="1"/>
</dbReference>
<reference evidence="4" key="1">
    <citation type="submission" date="2022-11" db="EMBL/GenBank/DDBJ databases">
        <title>Centuries of genome instability and evolution in soft-shell clam transmissible cancer (bioRxiv).</title>
        <authorList>
            <person name="Hart S.F.M."/>
            <person name="Yonemitsu M.A."/>
            <person name="Giersch R.M."/>
            <person name="Beal B.F."/>
            <person name="Arriagada G."/>
            <person name="Davis B.W."/>
            <person name="Ostrander E.A."/>
            <person name="Goff S.P."/>
            <person name="Metzger M.J."/>
        </authorList>
    </citation>
    <scope>NUCLEOTIDE SEQUENCE</scope>
    <source>
        <strain evidence="4">MELC-2E11</strain>
        <tissue evidence="4">Siphon/mantle</tissue>
    </source>
</reference>
<proteinExistence type="predicted"/>
<dbReference type="SMART" id="SM00612">
    <property type="entry name" value="Kelch"/>
    <property type="match status" value="2"/>
</dbReference>
<name>A0ABY7DKE0_MYAAR</name>
<evidence type="ECO:0000256" key="2">
    <source>
        <dbReference type="ARBA" id="ARBA00022737"/>
    </source>
</evidence>
<accession>A0ABY7DKE0</accession>
<evidence type="ECO:0000313" key="5">
    <source>
        <dbReference type="Proteomes" id="UP001164746"/>
    </source>
</evidence>
<dbReference type="EMBL" id="CP111013">
    <property type="protein sequence ID" value="WAQ97157.1"/>
    <property type="molecule type" value="Genomic_DNA"/>
</dbReference>
<dbReference type="Gene3D" id="3.30.710.10">
    <property type="entry name" value="Potassium Channel Kv1.1, Chain A"/>
    <property type="match status" value="1"/>
</dbReference>
<dbReference type="InterPro" id="IPR000210">
    <property type="entry name" value="BTB/POZ_dom"/>
</dbReference>
<dbReference type="Pfam" id="PF07707">
    <property type="entry name" value="BACK"/>
    <property type="match status" value="1"/>
</dbReference>
<feature type="domain" description="BTB" evidence="3">
    <location>
        <begin position="27"/>
        <end position="94"/>
    </location>
</feature>
<dbReference type="SUPFAM" id="SSF117281">
    <property type="entry name" value="Kelch motif"/>
    <property type="match status" value="1"/>
</dbReference>
<evidence type="ECO:0000259" key="3">
    <source>
        <dbReference type="PROSITE" id="PS50097"/>
    </source>
</evidence>
<dbReference type="PANTHER" id="PTHR24412:SF441">
    <property type="entry name" value="KELCH-LIKE PROTEIN 28"/>
    <property type="match status" value="1"/>
</dbReference>
<gene>
    <name evidence="4" type="ORF">MAR_029847</name>
</gene>
<dbReference type="Proteomes" id="UP001164746">
    <property type="component" value="Chromosome 2"/>
</dbReference>
<dbReference type="InterPro" id="IPR006652">
    <property type="entry name" value="Kelch_1"/>
</dbReference>
<dbReference type="Gene3D" id="2.120.10.80">
    <property type="entry name" value="Kelch-type beta propeller"/>
    <property type="match status" value="1"/>
</dbReference>
<dbReference type="InterPro" id="IPR015915">
    <property type="entry name" value="Kelch-typ_b-propeller"/>
</dbReference>
<dbReference type="InterPro" id="IPR011705">
    <property type="entry name" value="BACK"/>
</dbReference>
<organism evidence="4 5">
    <name type="scientific">Mya arenaria</name>
    <name type="common">Soft-shell clam</name>
    <dbReference type="NCBI Taxonomy" id="6604"/>
    <lineage>
        <taxon>Eukaryota</taxon>
        <taxon>Metazoa</taxon>
        <taxon>Spiralia</taxon>
        <taxon>Lophotrochozoa</taxon>
        <taxon>Mollusca</taxon>
        <taxon>Bivalvia</taxon>
        <taxon>Autobranchia</taxon>
        <taxon>Heteroconchia</taxon>
        <taxon>Euheterodonta</taxon>
        <taxon>Imparidentia</taxon>
        <taxon>Neoheterodontei</taxon>
        <taxon>Myida</taxon>
        <taxon>Myoidea</taxon>
        <taxon>Myidae</taxon>
        <taxon>Mya</taxon>
    </lineage>
</organism>
<dbReference type="PANTHER" id="PTHR24412">
    <property type="entry name" value="KELCH PROTEIN"/>
    <property type="match status" value="1"/>
</dbReference>
<dbReference type="PIRSF" id="PIRSF037037">
    <property type="entry name" value="Kelch-like_protein_gigaxonin"/>
    <property type="match status" value="1"/>
</dbReference>
<dbReference type="Pfam" id="PF01344">
    <property type="entry name" value="Kelch_1"/>
    <property type="match status" value="1"/>
</dbReference>
<keyword evidence="5" id="KW-1185">Reference proteome</keyword>
<dbReference type="Pfam" id="PF00651">
    <property type="entry name" value="BTB"/>
    <property type="match status" value="1"/>
</dbReference>
<dbReference type="InterPro" id="IPR017096">
    <property type="entry name" value="BTB-kelch_protein"/>
</dbReference>
<dbReference type="InterPro" id="IPR011333">
    <property type="entry name" value="SKP1/BTB/POZ_sf"/>
</dbReference>